<gene>
    <name evidence="4" type="ORF">FC699_36300</name>
</gene>
<protein>
    <submittedName>
        <fullName evidence="4">Amino acid adenylation domain-containing protein</fullName>
    </submittedName>
</protein>
<dbReference type="SUPFAM" id="SSF56801">
    <property type="entry name" value="Acetyl-CoA synthetase-like"/>
    <property type="match status" value="1"/>
</dbReference>
<dbReference type="AlphaFoldDB" id="A0A4U2ZXQ2"/>
<feature type="domain" description="AMP-binding enzyme C-terminal" evidence="3">
    <location>
        <begin position="47"/>
        <end position="118"/>
    </location>
</feature>
<keyword evidence="2" id="KW-0597">Phosphoprotein</keyword>
<dbReference type="GO" id="GO:0005829">
    <property type="term" value="C:cytosol"/>
    <property type="evidence" value="ECO:0007669"/>
    <property type="project" value="TreeGrafter"/>
</dbReference>
<dbReference type="Proteomes" id="UP000305222">
    <property type="component" value="Unassembled WGS sequence"/>
</dbReference>
<dbReference type="EMBL" id="SZON01003669">
    <property type="protein sequence ID" value="TKI79160.1"/>
    <property type="molecule type" value="Genomic_DNA"/>
</dbReference>
<dbReference type="InterPro" id="IPR025110">
    <property type="entry name" value="AMP-bd_C"/>
</dbReference>
<evidence type="ECO:0000256" key="1">
    <source>
        <dbReference type="ARBA" id="ARBA00022450"/>
    </source>
</evidence>
<dbReference type="Pfam" id="PF13193">
    <property type="entry name" value="AMP-binding_C"/>
    <property type="match status" value="1"/>
</dbReference>
<reference evidence="4 5" key="1">
    <citation type="journal article" date="2019" name="Environ. Microbiol.">
        <title>An active ?-lactamase is a part of an orchestrated cell wall stress resistance network of Bacillus subtilis and related rhizosphere species.</title>
        <authorList>
            <person name="Bucher T."/>
            <person name="Keren-Paz A."/>
            <person name="Hausser J."/>
            <person name="Olender T."/>
            <person name="Cytryn E."/>
            <person name="Kolodkin-Gal I."/>
        </authorList>
    </citation>
    <scope>NUCLEOTIDE SEQUENCE [LARGE SCALE GENOMIC DNA]</scope>
    <source>
        <strain evidence="4 5">I5</strain>
    </source>
</reference>
<evidence type="ECO:0000313" key="4">
    <source>
        <dbReference type="EMBL" id="TKI79160.1"/>
    </source>
</evidence>
<dbReference type="Gene3D" id="2.30.38.10">
    <property type="entry name" value="Luciferase, Domain 3"/>
    <property type="match status" value="1"/>
</dbReference>
<accession>A0A4U2ZXQ2</accession>
<comment type="caution">
    <text evidence="4">The sequence shown here is derived from an EMBL/GenBank/DDBJ whole genome shotgun (WGS) entry which is preliminary data.</text>
</comment>
<dbReference type="PANTHER" id="PTHR45527:SF14">
    <property type="entry name" value="PLIPASTATIN SYNTHASE SUBUNIT B"/>
    <property type="match status" value="1"/>
</dbReference>
<dbReference type="Gene3D" id="3.30.300.30">
    <property type="match status" value="1"/>
</dbReference>
<dbReference type="GO" id="GO:0031177">
    <property type="term" value="F:phosphopantetheine binding"/>
    <property type="evidence" value="ECO:0007669"/>
    <property type="project" value="TreeGrafter"/>
</dbReference>
<dbReference type="InterPro" id="IPR045851">
    <property type="entry name" value="AMP-bd_C_sf"/>
</dbReference>
<feature type="non-terminal residue" evidence="4">
    <location>
        <position position="1"/>
    </location>
</feature>
<evidence type="ECO:0000256" key="2">
    <source>
        <dbReference type="ARBA" id="ARBA00022553"/>
    </source>
</evidence>
<proteinExistence type="predicted"/>
<dbReference type="GO" id="GO:0043041">
    <property type="term" value="P:amino acid activation for nonribosomal peptide biosynthetic process"/>
    <property type="evidence" value="ECO:0007669"/>
    <property type="project" value="TreeGrafter"/>
</dbReference>
<sequence length="132" mass="15555">IRHPFNEEERLYRTGDLVRYLPDGNLDYLRRIDNQVKIRGFRIELEEIEANLERHPLVKEAVVLVTEDKLGEQRLVAYVVGDGSMHDWREYLKTQVPNYMVPAHFIKVDEIPLTTNGKVDRKALNNLTIQRE</sequence>
<keyword evidence="1" id="KW-0596">Phosphopantetheine</keyword>
<name>A0A4U2ZXQ2_9BACI</name>
<organism evidence="4 5">
    <name type="scientific">Bacillus wiedmannii</name>
    <dbReference type="NCBI Taxonomy" id="1890302"/>
    <lineage>
        <taxon>Bacteria</taxon>
        <taxon>Bacillati</taxon>
        <taxon>Bacillota</taxon>
        <taxon>Bacilli</taxon>
        <taxon>Bacillales</taxon>
        <taxon>Bacillaceae</taxon>
        <taxon>Bacillus</taxon>
        <taxon>Bacillus cereus group</taxon>
    </lineage>
</organism>
<dbReference type="GO" id="GO:0044550">
    <property type="term" value="P:secondary metabolite biosynthetic process"/>
    <property type="evidence" value="ECO:0007669"/>
    <property type="project" value="TreeGrafter"/>
</dbReference>
<evidence type="ECO:0000313" key="5">
    <source>
        <dbReference type="Proteomes" id="UP000305222"/>
    </source>
</evidence>
<feature type="non-terminal residue" evidence="4">
    <location>
        <position position="132"/>
    </location>
</feature>
<dbReference type="FunFam" id="3.30.300.30:FF:000010">
    <property type="entry name" value="Enterobactin synthetase component F"/>
    <property type="match status" value="1"/>
</dbReference>
<dbReference type="PANTHER" id="PTHR45527">
    <property type="entry name" value="NONRIBOSOMAL PEPTIDE SYNTHETASE"/>
    <property type="match status" value="1"/>
</dbReference>
<evidence type="ECO:0000259" key="3">
    <source>
        <dbReference type="Pfam" id="PF13193"/>
    </source>
</evidence>